<protein>
    <submittedName>
        <fullName evidence="1">Uncharacterized protein</fullName>
    </submittedName>
</protein>
<evidence type="ECO:0000313" key="2">
    <source>
        <dbReference type="Proteomes" id="UP000307943"/>
    </source>
</evidence>
<reference evidence="1 2" key="1">
    <citation type="submission" date="2019-05" db="EMBL/GenBank/DDBJ databases">
        <title>We sequenced the genome of Paenibacillus hemerocallicola KCTC 33185 for further insight into its adaptation and study the phylogeny of Paenibacillus.</title>
        <authorList>
            <person name="Narsing Rao M.P."/>
        </authorList>
    </citation>
    <scope>NUCLEOTIDE SEQUENCE [LARGE SCALE GENOMIC DNA]</scope>
    <source>
        <strain evidence="1 2">KCTC 33185</strain>
    </source>
</reference>
<dbReference type="OrthoDB" id="2187943at2"/>
<sequence>MQYEELKERVTMGEEFQFYYQNESYWISKNQRGFYLTRVSDSYSQSFLTADDLFKNATIDGKSIHNLWDEIDI</sequence>
<dbReference type="Proteomes" id="UP000307943">
    <property type="component" value="Unassembled WGS sequence"/>
</dbReference>
<comment type="caution">
    <text evidence="1">The sequence shown here is derived from an EMBL/GenBank/DDBJ whole genome shotgun (WGS) entry which is preliminary data.</text>
</comment>
<name>A0A5C4T4E2_9BACL</name>
<dbReference type="EMBL" id="VDCQ01000040">
    <property type="protein sequence ID" value="TNJ63655.1"/>
    <property type="molecule type" value="Genomic_DNA"/>
</dbReference>
<proteinExistence type="predicted"/>
<organism evidence="1 2">
    <name type="scientific">Paenibacillus hemerocallicola</name>
    <dbReference type="NCBI Taxonomy" id="1172614"/>
    <lineage>
        <taxon>Bacteria</taxon>
        <taxon>Bacillati</taxon>
        <taxon>Bacillota</taxon>
        <taxon>Bacilli</taxon>
        <taxon>Bacillales</taxon>
        <taxon>Paenibacillaceae</taxon>
        <taxon>Paenibacillus</taxon>
    </lineage>
</organism>
<evidence type="ECO:0000313" key="1">
    <source>
        <dbReference type="EMBL" id="TNJ63655.1"/>
    </source>
</evidence>
<gene>
    <name evidence="1" type="ORF">FE784_24345</name>
</gene>
<dbReference type="AlphaFoldDB" id="A0A5C4T4E2"/>
<accession>A0A5C4T4E2</accession>
<keyword evidence="2" id="KW-1185">Reference proteome</keyword>